<accession>A0A1F5X2R4</accession>
<dbReference type="Proteomes" id="UP000178046">
    <property type="component" value="Unassembled WGS sequence"/>
</dbReference>
<sequence length="211" mass="24099">MKTQNLLESFEEELEILRGFADLKYSLFNFMGTFRLKRQFKMTADRLARIASESFCVDLRCQLSWRESNGEAEIPYIGTLKRVVDTGKDIYTAVYVPLADLKPSRDHTILSLGLNCDGLDAIESAAALFLKITMLNDKKLKNLSIPDLLNTMCFKMSQDLYFGCRVNLPFIGVFKPDLTFEPDQILTDTIKALHRPQKKTAPLDVKMFVLK</sequence>
<evidence type="ECO:0000313" key="2">
    <source>
        <dbReference type="Proteomes" id="UP000178046"/>
    </source>
</evidence>
<dbReference type="AlphaFoldDB" id="A0A1F5X2R4"/>
<name>A0A1F5X2R4_9BACT</name>
<protein>
    <submittedName>
        <fullName evidence="1">Uncharacterized protein</fullName>
    </submittedName>
</protein>
<evidence type="ECO:0000313" key="1">
    <source>
        <dbReference type="EMBL" id="OGF82123.1"/>
    </source>
</evidence>
<reference evidence="1 2" key="1">
    <citation type="journal article" date="2016" name="Nat. Commun.">
        <title>Thousands of microbial genomes shed light on interconnected biogeochemical processes in an aquifer system.</title>
        <authorList>
            <person name="Anantharaman K."/>
            <person name="Brown C.T."/>
            <person name="Hug L.A."/>
            <person name="Sharon I."/>
            <person name="Castelle C.J."/>
            <person name="Probst A.J."/>
            <person name="Thomas B.C."/>
            <person name="Singh A."/>
            <person name="Wilkins M.J."/>
            <person name="Karaoz U."/>
            <person name="Brodie E.L."/>
            <person name="Williams K.H."/>
            <person name="Hubbard S.S."/>
            <person name="Banfield J.F."/>
        </authorList>
    </citation>
    <scope>NUCLEOTIDE SEQUENCE [LARGE SCALE GENOMIC DNA]</scope>
</reference>
<organism evidence="1 2">
    <name type="scientific">Candidatus Giovannonibacteria bacterium RIFCSPLOWO2_01_FULL_44_16</name>
    <dbReference type="NCBI Taxonomy" id="1798348"/>
    <lineage>
        <taxon>Bacteria</taxon>
        <taxon>Candidatus Giovannoniibacteriota</taxon>
    </lineage>
</organism>
<gene>
    <name evidence="1" type="ORF">A2924_00340</name>
</gene>
<dbReference type="EMBL" id="MFIA01000026">
    <property type="protein sequence ID" value="OGF82123.1"/>
    <property type="molecule type" value="Genomic_DNA"/>
</dbReference>
<proteinExistence type="predicted"/>
<comment type="caution">
    <text evidence="1">The sequence shown here is derived from an EMBL/GenBank/DDBJ whole genome shotgun (WGS) entry which is preliminary data.</text>
</comment>